<evidence type="ECO:0000313" key="2">
    <source>
        <dbReference type="Proteomes" id="UP000318422"/>
    </source>
</evidence>
<comment type="caution">
    <text evidence="1">The sequence shown here is derived from an EMBL/GenBank/DDBJ whole genome shotgun (WGS) entry which is preliminary data.</text>
</comment>
<keyword evidence="2" id="KW-1185">Reference proteome</keyword>
<dbReference type="AlphaFoldDB" id="A0A4Y4CU72"/>
<name>A0A4Y4CU72_ZOORA</name>
<gene>
    <name evidence="1" type="ORF">ZRA01_25210</name>
</gene>
<dbReference type="EMBL" id="BJNV01000044">
    <property type="protein sequence ID" value="GEC96448.1"/>
    <property type="molecule type" value="Genomic_DNA"/>
</dbReference>
<dbReference type="OrthoDB" id="8527869at2"/>
<dbReference type="RefSeq" id="WP_141352762.1">
    <property type="nucleotide sequence ID" value="NZ_BJNV01000044.1"/>
</dbReference>
<evidence type="ECO:0000313" key="1">
    <source>
        <dbReference type="EMBL" id="GEC96448.1"/>
    </source>
</evidence>
<organism evidence="1 2">
    <name type="scientific">Zoogloea ramigera</name>
    <dbReference type="NCBI Taxonomy" id="350"/>
    <lineage>
        <taxon>Bacteria</taxon>
        <taxon>Pseudomonadati</taxon>
        <taxon>Pseudomonadota</taxon>
        <taxon>Betaproteobacteria</taxon>
        <taxon>Rhodocyclales</taxon>
        <taxon>Zoogloeaceae</taxon>
        <taxon>Zoogloea</taxon>
    </lineage>
</organism>
<reference evidence="1 2" key="1">
    <citation type="submission" date="2019-06" db="EMBL/GenBank/DDBJ databases">
        <title>Whole genome shotgun sequence of Zoogloea ramigera NBRC 15342.</title>
        <authorList>
            <person name="Hosoyama A."/>
            <person name="Uohara A."/>
            <person name="Ohji S."/>
            <person name="Ichikawa N."/>
        </authorList>
    </citation>
    <scope>NUCLEOTIDE SEQUENCE [LARGE SCALE GENOMIC DNA]</scope>
    <source>
        <strain evidence="1 2">NBRC 15342</strain>
    </source>
</reference>
<sequence length="203" mass="22057">MIALASPLARLRRPLITGALALLAGSALLLWSQAERHDAEATLRLHTNRLTQARALHQAAREADAAARDGLRLLETLRGAGLLEAPDRQAWQRHILGLQGKLGLEKLEWEIAPFKPAAAQSNGAPAEQPSALHLTTLHLKGEVAHEGRLLPLLERPGSQGGGLFLPRRCRIARNQPEPDAVDSPVLTADCEIDWIFLRLPATP</sequence>
<accession>A0A4Y4CU72</accession>
<proteinExistence type="predicted"/>
<dbReference type="Proteomes" id="UP000318422">
    <property type="component" value="Unassembled WGS sequence"/>
</dbReference>
<protein>
    <submittedName>
        <fullName evidence="1">Uncharacterized protein</fullName>
    </submittedName>
</protein>